<sequence>MIYLYTMKNSRFILPSLLTAILMVVSGIQATSAQATQTLTVEGVEFAWPDQVYAPQSLEESTNAFLEVSYVNKSGSDFYYVGYSMNDPSGAPFPVFNIKVGVKNSTSGVLPGKMSFMSFLNFTGPGSYPITLCTLKTLGGGTTEICGKSTVTFVTVKPTPPKVVAPSPASPSASQQAKPPVAQVKKTITCAKGKVTKKVTAVNPKCPVGYKKK</sequence>
<evidence type="ECO:0000256" key="1">
    <source>
        <dbReference type="SAM" id="MobiDB-lite"/>
    </source>
</evidence>
<proteinExistence type="predicted"/>
<feature type="region of interest" description="Disordered" evidence="1">
    <location>
        <begin position="164"/>
        <end position="183"/>
    </location>
</feature>
<comment type="caution">
    <text evidence="2">The sequence shown here is derived from an EMBL/GenBank/DDBJ whole genome shotgun (WGS) entry which is preliminary data.</text>
</comment>
<gene>
    <name evidence="2" type="ORF">GM50_20525</name>
</gene>
<reference evidence="2" key="1">
    <citation type="submission" date="2014-05" db="EMBL/GenBank/DDBJ databases">
        <title>Key roles for freshwater Actinobacteria revealed by deep metagenomic sequencing.</title>
        <authorList>
            <person name="Ghai R."/>
            <person name="Mizuno C.M."/>
            <person name="Picazo A."/>
            <person name="Camacho A."/>
            <person name="Rodriguez-Valera F."/>
        </authorList>
    </citation>
    <scope>NUCLEOTIDE SEQUENCE</scope>
</reference>
<dbReference type="EMBL" id="JNSK01000139">
    <property type="protein sequence ID" value="KGA14162.1"/>
    <property type="molecule type" value="Genomic_DNA"/>
</dbReference>
<name>A0A094PST1_9ZZZZ</name>
<accession>A0A094PST1</accession>
<protein>
    <submittedName>
        <fullName evidence="2">Uncharacterized protein</fullName>
    </submittedName>
</protein>
<organism evidence="2">
    <name type="scientific">freshwater metagenome</name>
    <dbReference type="NCBI Taxonomy" id="449393"/>
    <lineage>
        <taxon>unclassified sequences</taxon>
        <taxon>metagenomes</taxon>
        <taxon>ecological metagenomes</taxon>
    </lineage>
</organism>
<dbReference type="AlphaFoldDB" id="A0A094PST1"/>
<evidence type="ECO:0000313" key="2">
    <source>
        <dbReference type="EMBL" id="KGA14162.1"/>
    </source>
</evidence>